<dbReference type="FunFam" id="3.90.870.10:FF:000008">
    <property type="entry name" value="Threonylcarbamoyl-AMP synthase"/>
    <property type="match status" value="1"/>
</dbReference>
<accession>A0A1G8HCT3</accession>
<feature type="binding site" evidence="14">
    <location>
        <position position="129"/>
    </location>
    <ligand>
        <name>L-threonine</name>
        <dbReference type="ChEBI" id="CHEBI:57926"/>
    </ligand>
</feature>
<feature type="binding site" evidence="14">
    <location>
        <position position="75"/>
    </location>
    <ligand>
        <name>L-threonine</name>
        <dbReference type="ChEBI" id="CHEBI:57926"/>
    </ligand>
</feature>
<gene>
    <name evidence="16" type="ORF">SAMN05192534_11947</name>
</gene>
<dbReference type="Pfam" id="PF01300">
    <property type="entry name" value="Sua5_yciO_yrdC"/>
    <property type="match status" value="1"/>
</dbReference>
<evidence type="ECO:0000256" key="5">
    <source>
        <dbReference type="ARBA" id="ARBA00022490"/>
    </source>
</evidence>
<dbReference type="Proteomes" id="UP000199163">
    <property type="component" value="Unassembled WGS sequence"/>
</dbReference>
<dbReference type="GO" id="GO:0000049">
    <property type="term" value="F:tRNA binding"/>
    <property type="evidence" value="ECO:0007669"/>
    <property type="project" value="TreeGrafter"/>
</dbReference>
<dbReference type="InterPro" id="IPR017945">
    <property type="entry name" value="DHBP_synth_RibB-like_a/b_dom"/>
</dbReference>
<feature type="binding site" evidence="14">
    <location>
        <position position="203"/>
    </location>
    <ligand>
        <name>ATP</name>
        <dbReference type="ChEBI" id="CHEBI:30616"/>
    </ligand>
</feature>
<dbReference type="InterPro" id="IPR038385">
    <property type="entry name" value="Sua5/YwlC_C"/>
</dbReference>
<keyword evidence="10 13" id="KW-0067">ATP-binding</keyword>
<evidence type="ECO:0000256" key="14">
    <source>
        <dbReference type="PIRSR" id="PIRSR004930-1"/>
    </source>
</evidence>
<feature type="binding site" evidence="14">
    <location>
        <position position="125"/>
    </location>
    <ligand>
        <name>ATP</name>
        <dbReference type="ChEBI" id="CHEBI:30616"/>
    </ligand>
</feature>
<dbReference type="GO" id="GO:0005737">
    <property type="term" value="C:cytoplasm"/>
    <property type="evidence" value="ECO:0007669"/>
    <property type="project" value="UniProtKB-SubCell"/>
</dbReference>
<feature type="binding site" evidence="14">
    <location>
        <position position="70"/>
    </location>
    <ligand>
        <name>ATP</name>
        <dbReference type="ChEBI" id="CHEBI:30616"/>
    </ligand>
</feature>
<comment type="function">
    <text evidence="13">Required for the formation of a threonylcarbamoyl group on adenosine at position 37 (t(6)A37) in tRNAs that read codons beginning with adenine.</text>
</comment>
<reference evidence="16 17" key="1">
    <citation type="submission" date="2016-10" db="EMBL/GenBank/DDBJ databases">
        <authorList>
            <person name="de Groot N.N."/>
        </authorList>
    </citation>
    <scope>NUCLEOTIDE SEQUENCE [LARGE SCALE GENOMIC DNA]</scope>
    <source>
        <strain evidence="16 17">DSM 21632</strain>
    </source>
</reference>
<keyword evidence="6 13" id="KW-0808">Transferase</keyword>
<evidence type="ECO:0000256" key="13">
    <source>
        <dbReference type="PIRNR" id="PIRNR004930"/>
    </source>
</evidence>
<dbReference type="InterPro" id="IPR005145">
    <property type="entry name" value="Sua5_C"/>
</dbReference>
<evidence type="ECO:0000256" key="11">
    <source>
        <dbReference type="ARBA" id="ARBA00029774"/>
    </source>
</evidence>
<evidence type="ECO:0000256" key="3">
    <source>
        <dbReference type="ARBA" id="ARBA00012584"/>
    </source>
</evidence>
<feature type="binding site" evidence="14">
    <location>
        <position position="159"/>
    </location>
    <ligand>
        <name>ATP</name>
        <dbReference type="ChEBI" id="CHEBI:30616"/>
    </ligand>
</feature>
<dbReference type="STRING" id="568899.SAMN05192534_11947"/>
<feature type="binding site" evidence="14">
    <location>
        <position position="149"/>
    </location>
    <ligand>
        <name>L-threonine</name>
        <dbReference type="ChEBI" id="CHEBI:57926"/>
    </ligand>
</feature>
<dbReference type="NCBIfam" id="TIGR00057">
    <property type="entry name" value="L-threonylcarbamoyladenylate synthase"/>
    <property type="match status" value="1"/>
</dbReference>
<comment type="catalytic activity">
    <reaction evidence="12 13">
        <text>L-threonine + hydrogencarbonate + ATP = L-threonylcarbamoyladenylate + diphosphate + H2O</text>
        <dbReference type="Rhea" id="RHEA:36407"/>
        <dbReference type="ChEBI" id="CHEBI:15377"/>
        <dbReference type="ChEBI" id="CHEBI:17544"/>
        <dbReference type="ChEBI" id="CHEBI:30616"/>
        <dbReference type="ChEBI" id="CHEBI:33019"/>
        <dbReference type="ChEBI" id="CHEBI:57926"/>
        <dbReference type="ChEBI" id="CHEBI:73682"/>
        <dbReference type="EC" id="2.7.7.87"/>
    </reaction>
</comment>
<dbReference type="EC" id="2.7.7.87" evidence="3 13"/>
<dbReference type="SUPFAM" id="SSF55821">
    <property type="entry name" value="YrdC/RibB"/>
    <property type="match status" value="1"/>
</dbReference>
<feature type="domain" description="YrdC-like" evidence="15">
    <location>
        <begin position="21"/>
        <end position="207"/>
    </location>
</feature>
<dbReference type="Gene3D" id="3.90.870.10">
    <property type="entry name" value="DHBP synthase"/>
    <property type="match status" value="1"/>
</dbReference>
<evidence type="ECO:0000256" key="8">
    <source>
        <dbReference type="ARBA" id="ARBA00022695"/>
    </source>
</evidence>
<keyword evidence="9 13" id="KW-0547">Nucleotide-binding</keyword>
<dbReference type="InterPro" id="IPR006070">
    <property type="entry name" value="Sua5-like_dom"/>
</dbReference>
<evidence type="ECO:0000256" key="12">
    <source>
        <dbReference type="ARBA" id="ARBA00048366"/>
    </source>
</evidence>
<keyword evidence="5 13" id="KW-0963">Cytoplasm</keyword>
<protein>
    <recommendedName>
        <fullName evidence="4 13">Threonylcarbamoyl-AMP synthase</fullName>
        <shortName evidence="13">TC-AMP synthase</shortName>
        <ecNumber evidence="3 13">2.7.7.87</ecNumber>
    </recommendedName>
    <alternativeName>
        <fullName evidence="11 13">L-threonylcarbamoyladenylate synthase</fullName>
    </alternativeName>
</protein>
<evidence type="ECO:0000256" key="4">
    <source>
        <dbReference type="ARBA" id="ARBA00015492"/>
    </source>
</evidence>
<proteinExistence type="inferred from homology"/>
<keyword evidence="17" id="KW-1185">Reference proteome</keyword>
<evidence type="ECO:0000256" key="7">
    <source>
        <dbReference type="ARBA" id="ARBA00022694"/>
    </source>
</evidence>
<dbReference type="InterPro" id="IPR050156">
    <property type="entry name" value="TC-AMP_synthase_SUA5"/>
</dbReference>
<dbReference type="Pfam" id="PF03481">
    <property type="entry name" value="Sua5_C"/>
    <property type="match status" value="1"/>
</dbReference>
<evidence type="ECO:0000256" key="9">
    <source>
        <dbReference type="ARBA" id="ARBA00022741"/>
    </source>
</evidence>
<dbReference type="GO" id="GO:0003725">
    <property type="term" value="F:double-stranded RNA binding"/>
    <property type="evidence" value="ECO:0007669"/>
    <property type="project" value="UniProtKB-UniRule"/>
</dbReference>
<keyword evidence="7 13" id="KW-0819">tRNA processing</keyword>
<evidence type="ECO:0000313" key="16">
    <source>
        <dbReference type="EMBL" id="SDI04466.1"/>
    </source>
</evidence>
<dbReference type="GO" id="GO:0008033">
    <property type="term" value="P:tRNA processing"/>
    <property type="evidence" value="ECO:0007669"/>
    <property type="project" value="UniProtKB-KW"/>
</dbReference>
<feature type="binding site" evidence="14">
    <location>
        <position position="151"/>
    </location>
    <ligand>
        <name>ATP</name>
        <dbReference type="ChEBI" id="CHEBI:30616"/>
    </ligand>
</feature>
<feature type="binding site" evidence="14">
    <location>
        <position position="43"/>
    </location>
    <ligand>
        <name>L-threonine</name>
        <dbReference type="ChEBI" id="CHEBI:57926"/>
    </ligand>
</feature>
<dbReference type="PROSITE" id="PS51163">
    <property type="entry name" value="YRDC"/>
    <property type="match status" value="1"/>
</dbReference>
<feature type="binding site" evidence="14">
    <location>
        <position position="189"/>
    </location>
    <ligand>
        <name>L-threonine</name>
        <dbReference type="ChEBI" id="CHEBI:57926"/>
    </ligand>
</feature>
<feature type="binding site" evidence="14">
    <location>
        <position position="244"/>
    </location>
    <ligand>
        <name>ATP</name>
        <dbReference type="ChEBI" id="CHEBI:30616"/>
    </ligand>
</feature>
<sequence>MSYKQTKVWNVDNLNDGYTSDPDIKEAALWIKQGEAVAFPTETVYGLGADATSDSAVEKIFKAKGRPGDNPLIVHIGSKKQLTDFVAFIPRMAEVLIKEFWPGPLTLIFPKRANVSEKVTAGLGTVAVRMPDHVVARALLKEAELPVAAPSANQSGRPSPTKAQHVYHDLHGRIAGIVDGGPSGFGLESTVVDCTGDIAWILRPGGVTKEQLESVLGEGSVRIESKKQKSHHAPKAPGMKYRHYAPDSPLVLVEDTKSLQQNLQEAKETGRKTVVMAVNEHQAMLEQDTDAFICLGSMNKLEQIAAHLYDNLRQADQWDADIIFCETFPKEGIGEAIMNRLEKASFQS</sequence>
<dbReference type="EMBL" id="FNDK01000019">
    <property type="protein sequence ID" value="SDI04466.1"/>
    <property type="molecule type" value="Genomic_DNA"/>
</dbReference>
<evidence type="ECO:0000256" key="6">
    <source>
        <dbReference type="ARBA" id="ARBA00022679"/>
    </source>
</evidence>
<dbReference type="OrthoDB" id="9814580at2"/>
<comment type="subcellular location">
    <subcellularLocation>
        <location evidence="1 13">Cytoplasm</location>
    </subcellularLocation>
</comment>
<evidence type="ECO:0000259" key="15">
    <source>
        <dbReference type="PROSITE" id="PS51163"/>
    </source>
</evidence>
<evidence type="ECO:0000256" key="1">
    <source>
        <dbReference type="ARBA" id="ARBA00004496"/>
    </source>
</evidence>
<comment type="similarity">
    <text evidence="2 13">Belongs to the SUA5 family.</text>
</comment>
<evidence type="ECO:0000256" key="10">
    <source>
        <dbReference type="ARBA" id="ARBA00022840"/>
    </source>
</evidence>
<dbReference type="PIRSF" id="PIRSF004930">
    <property type="entry name" value="Tln_factor_SUA5"/>
    <property type="match status" value="1"/>
</dbReference>
<dbReference type="PANTHER" id="PTHR17490">
    <property type="entry name" value="SUA5"/>
    <property type="match status" value="1"/>
</dbReference>
<dbReference type="Gene3D" id="3.40.50.11030">
    <property type="entry name" value="Threonylcarbamoyl-AMP synthase, C-terminal domain"/>
    <property type="match status" value="1"/>
</dbReference>
<organism evidence="16 17">
    <name type="scientific">Alteribacillus persepolensis</name>
    <dbReference type="NCBI Taxonomy" id="568899"/>
    <lineage>
        <taxon>Bacteria</taxon>
        <taxon>Bacillati</taxon>
        <taxon>Bacillota</taxon>
        <taxon>Bacilli</taxon>
        <taxon>Bacillales</taxon>
        <taxon>Bacillaceae</taxon>
        <taxon>Alteribacillus</taxon>
    </lineage>
</organism>
<dbReference type="PANTHER" id="PTHR17490:SF16">
    <property type="entry name" value="THREONYLCARBAMOYL-AMP SYNTHASE"/>
    <property type="match status" value="1"/>
</dbReference>
<evidence type="ECO:0000256" key="2">
    <source>
        <dbReference type="ARBA" id="ARBA00007663"/>
    </source>
</evidence>
<name>A0A1G8HCT3_9BACI</name>
<keyword evidence="8 13" id="KW-0548">Nucleotidyltransferase</keyword>
<dbReference type="InterPro" id="IPR010923">
    <property type="entry name" value="T(6)A37_SUA5"/>
</dbReference>
<dbReference type="RefSeq" id="WP_091275044.1">
    <property type="nucleotide sequence ID" value="NZ_FNDK01000019.1"/>
</dbReference>
<dbReference type="GO" id="GO:0006450">
    <property type="term" value="P:regulation of translational fidelity"/>
    <property type="evidence" value="ECO:0007669"/>
    <property type="project" value="TreeGrafter"/>
</dbReference>
<dbReference type="GO" id="GO:0005524">
    <property type="term" value="F:ATP binding"/>
    <property type="evidence" value="ECO:0007669"/>
    <property type="project" value="UniProtKB-UniRule"/>
</dbReference>
<evidence type="ECO:0000313" key="17">
    <source>
        <dbReference type="Proteomes" id="UP000199163"/>
    </source>
</evidence>
<dbReference type="AlphaFoldDB" id="A0A1G8HCT3"/>
<feature type="binding site" evidence="14">
    <location>
        <position position="66"/>
    </location>
    <ligand>
        <name>ATP</name>
        <dbReference type="ChEBI" id="CHEBI:30616"/>
    </ligand>
</feature>
<dbReference type="GO" id="GO:0061710">
    <property type="term" value="F:L-threonylcarbamoyladenylate synthase"/>
    <property type="evidence" value="ECO:0007669"/>
    <property type="project" value="UniProtKB-EC"/>
</dbReference>